<accession>A0AAD9Q385</accession>
<dbReference type="AlphaFoldDB" id="A0AAD9Q385"/>
<reference evidence="1" key="1">
    <citation type="journal article" date="2023" name="G3 (Bethesda)">
        <title>Whole genome assembly and annotation of the endangered Caribbean coral Acropora cervicornis.</title>
        <authorList>
            <person name="Selwyn J.D."/>
            <person name="Vollmer S.V."/>
        </authorList>
    </citation>
    <scope>NUCLEOTIDE SEQUENCE</scope>
    <source>
        <strain evidence="1">K2</strain>
    </source>
</reference>
<gene>
    <name evidence="1" type="ORF">P5673_024610</name>
</gene>
<dbReference type="PANTHER" id="PTHR46791:SF13">
    <property type="entry name" value="CLR5 DOMAIN-CONTAINING PROTEIN"/>
    <property type="match status" value="1"/>
</dbReference>
<sequence>MEDRNDVIEHYFNLGYEQKEILSCLLLIHDENLSSRQLRRILARRGLTRRKHVSNLSTVVNRIERELQCSGRNIGYRSMWQRLVVDHDLVVAKKNCKTRSENFGSRRCR</sequence>
<evidence type="ECO:0000313" key="2">
    <source>
        <dbReference type="Proteomes" id="UP001249851"/>
    </source>
</evidence>
<keyword evidence="2" id="KW-1185">Reference proteome</keyword>
<protein>
    <submittedName>
        <fullName evidence="1">Uncharacterized protein</fullName>
    </submittedName>
</protein>
<organism evidence="1 2">
    <name type="scientific">Acropora cervicornis</name>
    <name type="common">Staghorn coral</name>
    <dbReference type="NCBI Taxonomy" id="6130"/>
    <lineage>
        <taxon>Eukaryota</taxon>
        <taxon>Metazoa</taxon>
        <taxon>Cnidaria</taxon>
        <taxon>Anthozoa</taxon>
        <taxon>Hexacorallia</taxon>
        <taxon>Scleractinia</taxon>
        <taxon>Astrocoeniina</taxon>
        <taxon>Acroporidae</taxon>
        <taxon>Acropora</taxon>
    </lineage>
</organism>
<dbReference type="Proteomes" id="UP001249851">
    <property type="component" value="Unassembled WGS sequence"/>
</dbReference>
<reference evidence="1" key="2">
    <citation type="journal article" date="2023" name="Science">
        <title>Genomic signatures of disease resistance in endangered staghorn corals.</title>
        <authorList>
            <person name="Vollmer S.V."/>
            <person name="Selwyn J.D."/>
            <person name="Despard B.A."/>
            <person name="Roesel C.L."/>
        </authorList>
    </citation>
    <scope>NUCLEOTIDE SEQUENCE</scope>
    <source>
        <strain evidence="1">K2</strain>
    </source>
</reference>
<evidence type="ECO:0000313" key="1">
    <source>
        <dbReference type="EMBL" id="KAK2553913.1"/>
    </source>
</evidence>
<comment type="caution">
    <text evidence="1">The sequence shown here is derived from an EMBL/GenBank/DDBJ whole genome shotgun (WGS) entry which is preliminary data.</text>
</comment>
<dbReference type="EMBL" id="JARQWQ010000073">
    <property type="protein sequence ID" value="KAK2553913.1"/>
    <property type="molecule type" value="Genomic_DNA"/>
</dbReference>
<name>A0AAD9Q385_ACRCE</name>
<dbReference type="PANTHER" id="PTHR46791">
    <property type="entry name" value="EXPRESSED PROTEIN"/>
    <property type="match status" value="1"/>
</dbReference>
<proteinExistence type="predicted"/>